<keyword evidence="1" id="KW-0732">Signal</keyword>
<feature type="signal peptide" evidence="1">
    <location>
        <begin position="1"/>
        <end position="20"/>
    </location>
</feature>
<feature type="domain" description="DUF4382" evidence="2">
    <location>
        <begin position="30"/>
        <end position="181"/>
    </location>
</feature>
<dbReference type="EMBL" id="VNHY01000004">
    <property type="protein sequence ID" value="TYP91976.1"/>
    <property type="molecule type" value="Genomic_DNA"/>
</dbReference>
<dbReference type="Pfam" id="PF13620">
    <property type="entry name" value="CarboxypepD_reg"/>
    <property type="match status" value="1"/>
</dbReference>
<evidence type="ECO:0000259" key="2">
    <source>
        <dbReference type="Pfam" id="PF14321"/>
    </source>
</evidence>
<protein>
    <submittedName>
        <fullName evidence="3">Carboxypeptidase regulatory-like domain-containing protein</fullName>
    </submittedName>
</protein>
<proteinExistence type="predicted"/>
<evidence type="ECO:0000256" key="1">
    <source>
        <dbReference type="SAM" id="SignalP"/>
    </source>
</evidence>
<evidence type="ECO:0000313" key="3">
    <source>
        <dbReference type="EMBL" id="TYP91976.1"/>
    </source>
</evidence>
<dbReference type="GO" id="GO:0004180">
    <property type="term" value="F:carboxypeptidase activity"/>
    <property type="evidence" value="ECO:0007669"/>
    <property type="project" value="UniProtKB-KW"/>
</dbReference>
<gene>
    <name evidence="3" type="ORF">LX73_2219</name>
</gene>
<keyword evidence="3" id="KW-0121">Carboxypeptidase</keyword>
<dbReference type="Gene3D" id="2.60.40.1120">
    <property type="entry name" value="Carboxypeptidase-like, regulatory domain"/>
    <property type="match status" value="1"/>
</dbReference>
<dbReference type="AlphaFoldDB" id="A0A5D3YEY9"/>
<evidence type="ECO:0000313" key="4">
    <source>
        <dbReference type="Proteomes" id="UP000324595"/>
    </source>
</evidence>
<accession>A0A5D3YEY9</accession>
<keyword evidence="3" id="KW-0378">Hydrolase</keyword>
<sequence>MKNISLLLTIIMTLAMGFTACDNTGSNGGTGTMEVTMTDAPTNYDSVNVTINKVRVNKKENAETDSTESDEEAEENGWVTIMNQQMKINLLELTNGNQIMLGSKELEAGTYSQIRFILGDDNTVTVDGQTHPLQTPSAKQSGLKLNVDAEVENGVTYSLLIDFDVARSIVEKGNDGYLLKPVLRAVNLAETGSIAGNVQPADFNTNVLAVLEGDTVTSTITAENGTFEIIGLAPDSDYEVVFDPSSDQYSDSTQTNIKVEAGKETDLDTIQLEQNSTL</sequence>
<dbReference type="Pfam" id="PF14321">
    <property type="entry name" value="DUF4382"/>
    <property type="match status" value="1"/>
</dbReference>
<dbReference type="Proteomes" id="UP000324595">
    <property type="component" value="Unassembled WGS sequence"/>
</dbReference>
<dbReference type="InterPro" id="IPR025491">
    <property type="entry name" value="DUF4382"/>
</dbReference>
<organism evidence="3 4">
    <name type="scientific">Fodinibius salinus</name>
    <dbReference type="NCBI Taxonomy" id="860790"/>
    <lineage>
        <taxon>Bacteria</taxon>
        <taxon>Pseudomonadati</taxon>
        <taxon>Balneolota</taxon>
        <taxon>Balneolia</taxon>
        <taxon>Balneolales</taxon>
        <taxon>Balneolaceae</taxon>
        <taxon>Fodinibius</taxon>
    </lineage>
</organism>
<dbReference type="PROSITE" id="PS51257">
    <property type="entry name" value="PROKAR_LIPOPROTEIN"/>
    <property type="match status" value="1"/>
</dbReference>
<reference evidence="3 4" key="1">
    <citation type="submission" date="2019-07" db="EMBL/GenBank/DDBJ databases">
        <title>Genomic Encyclopedia of Archaeal and Bacterial Type Strains, Phase II (KMG-II): from individual species to whole genera.</title>
        <authorList>
            <person name="Goeker M."/>
        </authorList>
    </citation>
    <scope>NUCLEOTIDE SEQUENCE [LARGE SCALE GENOMIC DNA]</scope>
    <source>
        <strain evidence="3 4">DSM 21935</strain>
    </source>
</reference>
<feature type="chain" id="PRO_5023059991" evidence="1">
    <location>
        <begin position="21"/>
        <end position="278"/>
    </location>
</feature>
<comment type="caution">
    <text evidence="3">The sequence shown here is derived from an EMBL/GenBank/DDBJ whole genome shotgun (WGS) entry which is preliminary data.</text>
</comment>
<dbReference type="RefSeq" id="WP_148899548.1">
    <property type="nucleotide sequence ID" value="NZ_VNHY01000004.1"/>
</dbReference>
<name>A0A5D3YEY9_9BACT</name>
<keyword evidence="3" id="KW-0645">Protease</keyword>
<dbReference type="OrthoDB" id="2111471at2"/>
<keyword evidence="4" id="KW-1185">Reference proteome</keyword>